<evidence type="ECO:0000256" key="1">
    <source>
        <dbReference type="SAM" id="Phobius"/>
    </source>
</evidence>
<accession>A0A9X2I8U7</accession>
<dbReference type="Proteomes" id="UP001155280">
    <property type="component" value="Unassembled WGS sequence"/>
</dbReference>
<evidence type="ECO:0000313" key="2">
    <source>
        <dbReference type="EMBL" id="MCP9198818.1"/>
    </source>
</evidence>
<dbReference type="EMBL" id="JANCNS010000001">
    <property type="protein sequence ID" value="MCP9198818.1"/>
    <property type="molecule type" value="Genomic_DNA"/>
</dbReference>
<reference evidence="2" key="1">
    <citation type="submission" date="2022-07" db="EMBL/GenBank/DDBJ databases">
        <title>Gramela sediminis sp. nov., isolated from deep-sea sediment of the Indian Ocean.</title>
        <authorList>
            <person name="Shi H."/>
        </authorList>
    </citation>
    <scope>NUCLEOTIDE SEQUENCE</scope>
    <source>
        <strain evidence="2">GC03-9</strain>
    </source>
</reference>
<keyword evidence="3" id="KW-1185">Reference proteome</keyword>
<dbReference type="AlphaFoldDB" id="A0A9X2I8U7"/>
<gene>
    <name evidence="2" type="ORF">MKO06_02800</name>
</gene>
<feature type="transmembrane region" description="Helical" evidence="1">
    <location>
        <begin position="5"/>
        <end position="22"/>
    </location>
</feature>
<evidence type="ECO:0000313" key="3">
    <source>
        <dbReference type="Proteomes" id="UP001155280"/>
    </source>
</evidence>
<keyword evidence="1" id="KW-0812">Transmembrane</keyword>
<sequence>MNKVRIIGTGVIISGFLIGYSFDQAHFSILAGMLIGIGTGWTITGRLRAKTEKAR</sequence>
<protein>
    <submittedName>
        <fullName evidence="2">Uncharacterized protein</fullName>
    </submittedName>
</protein>
<dbReference type="RefSeq" id="WP_241550820.1">
    <property type="nucleotide sequence ID" value="NZ_JANCNS010000001.1"/>
</dbReference>
<keyword evidence="1" id="KW-1133">Transmembrane helix</keyword>
<name>A0A9X2I8U7_9FLAO</name>
<proteinExistence type="predicted"/>
<organism evidence="2 3">
    <name type="scientific">Christiangramia oceanisediminis</name>
    <dbReference type="NCBI Taxonomy" id="2920386"/>
    <lineage>
        <taxon>Bacteria</taxon>
        <taxon>Pseudomonadati</taxon>
        <taxon>Bacteroidota</taxon>
        <taxon>Flavobacteriia</taxon>
        <taxon>Flavobacteriales</taxon>
        <taxon>Flavobacteriaceae</taxon>
        <taxon>Christiangramia</taxon>
    </lineage>
</organism>
<feature type="transmembrane region" description="Helical" evidence="1">
    <location>
        <begin position="28"/>
        <end position="47"/>
    </location>
</feature>
<comment type="caution">
    <text evidence="2">The sequence shown here is derived from an EMBL/GenBank/DDBJ whole genome shotgun (WGS) entry which is preliminary data.</text>
</comment>
<keyword evidence="1" id="KW-0472">Membrane</keyword>